<sequence length="526" mass="59142">MNEVDEAKKEALNWIESDTERLSDFHLKIWNYAETAYREYKSSAAYIDLLEKEGFQVEKGSGEMPTAFLATWSQGQGPVLGTYAEYDAVPGNSQQPVPYKSPREGLHDWAPGHTDPHSSLGVASLAAILGTKRAMEVHGIEGELRFFGEPAEKVCGSKPAHAAKGYYEGADAYISYHPNPNNTVILDTHCGSYWSVVFTFECQEPEKWMDPSLLVSPDRPHTVPRCPGALDAVCLMYTTTKYTKESMFPHTGTWTLNEFILAGGQCTSDNLPPRFSQIQYAWRSPTLDIQEQIFSVLERNAQQAAVATGCTLSTRWVTKTRVGLPNHVMANLTYKNMALMGPPEYSEDARGFAREIQENLGIAPMDDPFTEDNQKLTTPQEWESAQQQSLPPWQINFTSDDYVEYTWHAPTVRVHTSRPRLKSPEQGFSYPAWVVNAMGGVPDCINPGMFLASKTMACTMIDLFTNPDHLKKAWEEFNQRTGGGVGGDKWMSPLLPEDFDPPVDLRWPEYINTVRGEEWWIPTNNK</sequence>
<dbReference type="GO" id="GO:0005737">
    <property type="term" value="C:cytoplasm"/>
    <property type="evidence" value="ECO:0007669"/>
    <property type="project" value="TreeGrafter"/>
</dbReference>
<proteinExistence type="predicted"/>
<reference evidence="1" key="1">
    <citation type="submission" date="2018-05" db="EMBL/GenBank/DDBJ databases">
        <authorList>
            <person name="Lanie J.A."/>
            <person name="Ng W.-L."/>
            <person name="Kazmierczak K.M."/>
            <person name="Andrzejewski T.M."/>
            <person name="Davidsen T.M."/>
            <person name="Wayne K.J."/>
            <person name="Tettelin H."/>
            <person name="Glass J.I."/>
            <person name="Rusch D."/>
            <person name="Podicherti R."/>
            <person name="Tsui H.-C.T."/>
            <person name="Winkler M.E."/>
        </authorList>
    </citation>
    <scope>NUCLEOTIDE SEQUENCE</scope>
</reference>
<accession>A0A381WST3</accession>
<evidence type="ECO:0008006" key="2">
    <source>
        <dbReference type="Google" id="ProtNLM"/>
    </source>
</evidence>
<evidence type="ECO:0000313" key="1">
    <source>
        <dbReference type="EMBL" id="SVA55554.1"/>
    </source>
</evidence>
<dbReference type="GO" id="GO:0016805">
    <property type="term" value="F:dipeptidase activity"/>
    <property type="evidence" value="ECO:0007669"/>
    <property type="project" value="TreeGrafter"/>
</dbReference>
<dbReference type="InterPro" id="IPR052030">
    <property type="entry name" value="Peptidase_M20/M20A_hydrolases"/>
</dbReference>
<name>A0A381WST3_9ZZZZ</name>
<protein>
    <recommendedName>
        <fullName evidence="2">Peptidase M20 dimerisation domain-containing protein</fullName>
    </recommendedName>
</protein>
<dbReference type="EMBL" id="UINC01012767">
    <property type="protein sequence ID" value="SVA55554.1"/>
    <property type="molecule type" value="Genomic_DNA"/>
</dbReference>
<dbReference type="PANTHER" id="PTHR30575">
    <property type="entry name" value="PEPTIDASE M20"/>
    <property type="match status" value="1"/>
</dbReference>
<dbReference type="PANTHER" id="PTHR30575:SF0">
    <property type="entry name" value="XAA-ARG DIPEPTIDASE"/>
    <property type="match status" value="1"/>
</dbReference>
<gene>
    <name evidence="1" type="ORF">METZ01_LOCUS108408</name>
</gene>
<dbReference type="Gene3D" id="3.30.70.360">
    <property type="match status" value="1"/>
</dbReference>
<dbReference type="SUPFAM" id="SSF53187">
    <property type="entry name" value="Zn-dependent exopeptidases"/>
    <property type="match status" value="1"/>
</dbReference>
<dbReference type="Gene3D" id="3.40.630.10">
    <property type="entry name" value="Zn peptidases"/>
    <property type="match status" value="2"/>
</dbReference>
<dbReference type="GO" id="GO:0046657">
    <property type="term" value="P:folic acid catabolic process"/>
    <property type="evidence" value="ECO:0007669"/>
    <property type="project" value="TreeGrafter"/>
</dbReference>
<organism evidence="1">
    <name type="scientific">marine metagenome</name>
    <dbReference type="NCBI Taxonomy" id="408172"/>
    <lineage>
        <taxon>unclassified sequences</taxon>
        <taxon>metagenomes</taxon>
        <taxon>ecological metagenomes</taxon>
    </lineage>
</organism>
<dbReference type="AlphaFoldDB" id="A0A381WST3"/>
<dbReference type="GO" id="GO:0071713">
    <property type="term" value="F:para-aminobenzoyl-glutamate hydrolase activity"/>
    <property type="evidence" value="ECO:0007669"/>
    <property type="project" value="TreeGrafter"/>
</dbReference>